<reference evidence="1 2" key="1">
    <citation type="submission" date="2019-12" db="EMBL/GenBank/DDBJ databases">
        <title>Shinella granuli gen. nov., sp. nov., and proposal of the reclassification of Zoogloea ramigera ATCC 19623 as Shinella zoogloeoides sp. nov.</title>
        <authorList>
            <person name="Gao J."/>
        </authorList>
    </citation>
    <scope>NUCLEOTIDE SEQUENCE [LARGE SCALE GENOMIC DNA]</scope>
    <source>
        <strain evidence="1 2">DSM 287</strain>
    </source>
</reference>
<organism evidence="1 2">
    <name type="scientific">Shinella zoogloeoides</name>
    <name type="common">Crabtreella saccharophila</name>
    <dbReference type="NCBI Taxonomy" id="352475"/>
    <lineage>
        <taxon>Bacteria</taxon>
        <taxon>Pseudomonadati</taxon>
        <taxon>Pseudomonadota</taxon>
        <taxon>Alphaproteobacteria</taxon>
        <taxon>Hyphomicrobiales</taxon>
        <taxon>Rhizobiaceae</taxon>
        <taxon>Shinella</taxon>
    </lineage>
</organism>
<proteinExistence type="predicted"/>
<dbReference type="Proteomes" id="UP000440304">
    <property type="component" value="Unassembled WGS sequence"/>
</dbReference>
<evidence type="ECO:0000313" key="2">
    <source>
        <dbReference type="Proteomes" id="UP000440304"/>
    </source>
</evidence>
<dbReference type="OrthoDB" id="8077877at2"/>
<protein>
    <submittedName>
        <fullName evidence="1">Uncharacterized protein</fullName>
    </submittedName>
</protein>
<name>A0A6N8TF20_SHIZO</name>
<comment type="caution">
    <text evidence="1">The sequence shown here is derived from an EMBL/GenBank/DDBJ whole genome shotgun (WGS) entry which is preliminary data.</text>
</comment>
<accession>A0A6N8TF20</accession>
<dbReference type="RefSeq" id="WP_024271228.1">
    <property type="nucleotide sequence ID" value="NZ_CP086613.1"/>
</dbReference>
<sequence length="156" mass="18343">MRNINFLTLHADAAGLRIMVLANRLASTTETERLLHDWVEQHLARFIRFTRKALAAERRVLLNNDPQQDADLGEELYNYQATYRDFWCEEDGYDLLDYVPLEMVEFRALLGTIYRCLRIEFPSWGLILPEEVSLHDLDPEDIDTECSGDLFRLFED</sequence>
<gene>
    <name evidence="1" type="ORF">GR156_16095</name>
</gene>
<evidence type="ECO:0000313" key="1">
    <source>
        <dbReference type="EMBL" id="MXO01842.1"/>
    </source>
</evidence>
<dbReference type="AlphaFoldDB" id="A0A6N8TF20"/>
<dbReference type="EMBL" id="WUML01000015">
    <property type="protein sequence ID" value="MXO01842.1"/>
    <property type="molecule type" value="Genomic_DNA"/>
</dbReference>